<gene>
    <name evidence="6" type="ORF">JZ751_027133</name>
</gene>
<dbReference type="InterPro" id="IPR015894">
    <property type="entry name" value="Guanylate-bd_N"/>
</dbReference>
<feature type="domain" description="GB1/RHD3-type G" evidence="5">
    <location>
        <begin position="208"/>
        <end position="240"/>
    </location>
</feature>
<proteinExistence type="inferred from homology"/>
<evidence type="ECO:0000256" key="2">
    <source>
        <dbReference type="ARBA" id="ARBA00023134"/>
    </source>
</evidence>
<dbReference type="EMBL" id="JAFBMS010000074">
    <property type="protein sequence ID" value="KAG9338057.1"/>
    <property type="molecule type" value="Genomic_DNA"/>
</dbReference>
<feature type="compositionally biased region" description="Basic and acidic residues" evidence="4">
    <location>
        <begin position="250"/>
        <end position="259"/>
    </location>
</feature>
<name>A0A8T2NNU6_9TELE</name>
<dbReference type="Proteomes" id="UP000824540">
    <property type="component" value="Unassembled WGS sequence"/>
</dbReference>
<dbReference type="PROSITE" id="PS51715">
    <property type="entry name" value="G_GB1_RHD3"/>
    <property type="match status" value="1"/>
</dbReference>
<protein>
    <recommendedName>
        <fullName evidence="5">GB1/RHD3-type G domain-containing protein</fullName>
    </recommendedName>
</protein>
<feature type="region of interest" description="Disordered" evidence="4">
    <location>
        <begin position="63"/>
        <end position="87"/>
    </location>
</feature>
<feature type="region of interest" description="Disordered" evidence="4">
    <location>
        <begin position="247"/>
        <end position="267"/>
    </location>
</feature>
<evidence type="ECO:0000256" key="3">
    <source>
        <dbReference type="PROSITE-ProRule" id="PRU01052"/>
    </source>
</evidence>
<organism evidence="6 7">
    <name type="scientific">Albula glossodonta</name>
    <name type="common">roundjaw bonefish</name>
    <dbReference type="NCBI Taxonomy" id="121402"/>
    <lineage>
        <taxon>Eukaryota</taxon>
        <taxon>Metazoa</taxon>
        <taxon>Chordata</taxon>
        <taxon>Craniata</taxon>
        <taxon>Vertebrata</taxon>
        <taxon>Euteleostomi</taxon>
        <taxon>Actinopterygii</taxon>
        <taxon>Neopterygii</taxon>
        <taxon>Teleostei</taxon>
        <taxon>Albuliformes</taxon>
        <taxon>Albulidae</taxon>
        <taxon>Albula</taxon>
    </lineage>
</organism>
<dbReference type="InterPro" id="IPR027417">
    <property type="entry name" value="P-loop_NTPase"/>
</dbReference>
<keyword evidence="7" id="KW-1185">Reference proteome</keyword>
<evidence type="ECO:0000313" key="7">
    <source>
        <dbReference type="Proteomes" id="UP000824540"/>
    </source>
</evidence>
<evidence type="ECO:0000259" key="5">
    <source>
        <dbReference type="PROSITE" id="PS51715"/>
    </source>
</evidence>
<dbReference type="GO" id="GO:0005525">
    <property type="term" value="F:GTP binding"/>
    <property type="evidence" value="ECO:0007669"/>
    <property type="project" value="UniProtKB-KW"/>
</dbReference>
<comment type="caution">
    <text evidence="6">The sequence shown here is derived from an EMBL/GenBank/DDBJ whole genome shotgun (WGS) entry which is preliminary data.</text>
</comment>
<keyword evidence="1" id="KW-0547">Nucleotide-binding</keyword>
<evidence type="ECO:0000256" key="4">
    <source>
        <dbReference type="SAM" id="MobiDB-lite"/>
    </source>
</evidence>
<reference evidence="6" key="1">
    <citation type="thesis" date="2021" institute="BYU ScholarsArchive" country="Provo, UT, USA">
        <title>Applications of and Algorithms for Genome Assembly and Genomic Analyses with an Emphasis on Marine Teleosts.</title>
        <authorList>
            <person name="Pickett B.D."/>
        </authorList>
    </citation>
    <scope>NUCLEOTIDE SEQUENCE</scope>
    <source>
        <strain evidence="6">HI-2016</strain>
    </source>
</reference>
<dbReference type="InterPro" id="IPR030386">
    <property type="entry name" value="G_GB1_RHD3_dom"/>
</dbReference>
<dbReference type="AlphaFoldDB" id="A0A8T2NNU6"/>
<dbReference type="PANTHER" id="PTHR10751">
    <property type="entry name" value="GUANYLATE BINDING PROTEIN"/>
    <property type="match status" value="1"/>
</dbReference>
<dbReference type="OrthoDB" id="7788754at2759"/>
<comment type="similarity">
    <text evidence="3">Belongs to the TRAFAC class dynamin-like GTPase superfamily. GB1/RHD3 GTPase family.</text>
</comment>
<sequence>MKRVIHPPCVAGPSSKPARLSCHLAVMELNPTIPVSHHFNKRICFWNGVFSYSAPLLRKTLSGRGAQRSQSQPEQRRNAKAFPSSFGSGVDDRKYGVTGRLHHASPVRAVMAGIASEMGEAILVLSCMAGLTVPSPPSSAETLCRPASPGFPRSTGVEDVPMAGPAEDEPMEEAARPVQIVLADEDDHNFELDESALERILMQEHIRDLNVVVVSVAGAFRKGKSFLLDFMLRYMYNQRFYVKTQSTEELEPRARDKEPSSLNSTHDTTISVTHTRYRWCLASAFAACKVIRAGKEAFGILMGSSSLCVSHNPIIIR</sequence>
<evidence type="ECO:0000313" key="6">
    <source>
        <dbReference type="EMBL" id="KAG9338057.1"/>
    </source>
</evidence>
<dbReference type="Gene3D" id="3.40.50.300">
    <property type="entry name" value="P-loop containing nucleotide triphosphate hydrolases"/>
    <property type="match status" value="1"/>
</dbReference>
<evidence type="ECO:0000256" key="1">
    <source>
        <dbReference type="ARBA" id="ARBA00022741"/>
    </source>
</evidence>
<keyword evidence="2" id="KW-0342">GTP-binding</keyword>
<dbReference type="GO" id="GO:0003924">
    <property type="term" value="F:GTPase activity"/>
    <property type="evidence" value="ECO:0007669"/>
    <property type="project" value="InterPro"/>
</dbReference>
<accession>A0A8T2NNU6</accession>
<dbReference type="Pfam" id="PF02263">
    <property type="entry name" value="GBP"/>
    <property type="match status" value="1"/>
</dbReference>